<dbReference type="PANTHER" id="PTHR31845">
    <property type="entry name" value="FINGER DOMAIN PROTEIN, PUTATIVE-RELATED"/>
    <property type="match status" value="1"/>
</dbReference>
<keyword evidence="8" id="KW-1185">Reference proteome</keyword>
<comment type="subcellular location">
    <subcellularLocation>
        <location evidence="1">Nucleus</location>
    </subcellularLocation>
</comment>
<evidence type="ECO:0000256" key="3">
    <source>
        <dbReference type="ARBA" id="ARBA00023125"/>
    </source>
</evidence>
<feature type="compositionally biased region" description="Low complexity" evidence="6">
    <location>
        <begin position="60"/>
        <end position="74"/>
    </location>
</feature>
<reference evidence="7 8" key="1">
    <citation type="submission" date="2024-01" db="EMBL/GenBank/DDBJ databases">
        <authorList>
            <person name="Allen C."/>
            <person name="Tagirdzhanova G."/>
        </authorList>
    </citation>
    <scope>NUCLEOTIDE SEQUENCE [LARGE SCALE GENOMIC DNA]</scope>
</reference>
<dbReference type="CDD" id="cd12148">
    <property type="entry name" value="fungal_TF_MHR"/>
    <property type="match status" value="1"/>
</dbReference>
<feature type="compositionally biased region" description="Low complexity" evidence="6">
    <location>
        <begin position="81"/>
        <end position="106"/>
    </location>
</feature>
<feature type="compositionally biased region" description="Polar residues" evidence="6">
    <location>
        <begin position="1"/>
        <end position="15"/>
    </location>
</feature>
<evidence type="ECO:0000256" key="2">
    <source>
        <dbReference type="ARBA" id="ARBA00023015"/>
    </source>
</evidence>
<name>A0ABP0B4G5_9PEZI</name>
<keyword evidence="3" id="KW-0238">DNA-binding</keyword>
<feature type="compositionally biased region" description="Low complexity" evidence="6">
    <location>
        <begin position="649"/>
        <end position="661"/>
    </location>
</feature>
<feature type="compositionally biased region" description="Low complexity" evidence="6">
    <location>
        <begin position="117"/>
        <end position="139"/>
    </location>
</feature>
<keyword evidence="4" id="KW-0804">Transcription</keyword>
<feature type="region of interest" description="Disordered" evidence="6">
    <location>
        <begin position="615"/>
        <end position="680"/>
    </location>
</feature>
<feature type="compositionally biased region" description="Polar residues" evidence="6">
    <location>
        <begin position="635"/>
        <end position="648"/>
    </location>
</feature>
<dbReference type="PANTHER" id="PTHR31845:SF10">
    <property type="entry name" value="ZN(II)2CYS6 TRANSCRIPTION FACTOR (EUROFUNG)"/>
    <property type="match status" value="1"/>
</dbReference>
<keyword evidence="2" id="KW-0805">Transcription regulation</keyword>
<dbReference type="Proteomes" id="UP001642406">
    <property type="component" value="Unassembled WGS sequence"/>
</dbReference>
<evidence type="ECO:0000256" key="5">
    <source>
        <dbReference type="ARBA" id="ARBA00023242"/>
    </source>
</evidence>
<gene>
    <name evidence="7" type="ORF">SBRCBS47491_002118</name>
</gene>
<evidence type="ECO:0000256" key="4">
    <source>
        <dbReference type="ARBA" id="ARBA00023163"/>
    </source>
</evidence>
<dbReference type="InterPro" id="IPR051089">
    <property type="entry name" value="prtT"/>
</dbReference>
<protein>
    <submittedName>
        <fullName evidence="7">Uncharacterized protein</fullName>
    </submittedName>
</protein>
<keyword evidence="5" id="KW-0539">Nucleus</keyword>
<feature type="compositionally biased region" description="Low complexity" evidence="6">
    <location>
        <begin position="16"/>
        <end position="28"/>
    </location>
</feature>
<proteinExistence type="predicted"/>
<evidence type="ECO:0000256" key="1">
    <source>
        <dbReference type="ARBA" id="ARBA00004123"/>
    </source>
</evidence>
<organism evidence="7 8">
    <name type="scientific">Sporothrix bragantina</name>
    <dbReference type="NCBI Taxonomy" id="671064"/>
    <lineage>
        <taxon>Eukaryota</taxon>
        <taxon>Fungi</taxon>
        <taxon>Dikarya</taxon>
        <taxon>Ascomycota</taxon>
        <taxon>Pezizomycotina</taxon>
        <taxon>Sordariomycetes</taxon>
        <taxon>Sordariomycetidae</taxon>
        <taxon>Ophiostomatales</taxon>
        <taxon>Ophiostomataceae</taxon>
        <taxon>Sporothrix</taxon>
    </lineage>
</organism>
<feature type="region of interest" description="Disordered" evidence="6">
    <location>
        <begin position="1"/>
        <end position="143"/>
    </location>
</feature>
<sequence>MSLLTASKQMQSNGQTESSTAAAAGTASQPVPFVDTPPDNDSSPSASGRGPSTAAPSPDSSHSQGPFHSHSQQQPQPPPQLQSQNHLQLPHRLSRTTAPTTPSDSPLPLPHAVLALQQSSQTQNQQQQSQPETSPSGSELPPFIDILRLPPINEIDISPGLAVSFAEADRALDEYRTTYSPHFPFVPIADHVKAFDLYQDQPLFFRMIVQAVVPQSPQVQRDAKRYFRSQIALHVVTDEEKDLSLLQAILLYVAWSDAGYYIDPKVTPLLQLATGLVSDLGLHRPVHHETNLTLNAFIDDAATALRGFGYVRQNHSLQSMRAAIGCYYVCALNSSFFRRTPVFPFTAYMDACCDKLLARNEFTSDALAVALTRMHRVAARIYAVLPNPEGGNLDADNPTVAPPSVAPSLVAQPNITAFAPVYMSMATLRQELDRIVLGTGDTPPLAPSVQSDCFLWTHYHAIIVRIYEPAIYLRMRPSVATSSVDLADTGLRTEALWNCLQATRDFFDAYAAVPPTVLGVLPLMGTVHLSFGIVTLTRLLSLDCPEWHIGQARRSFDFVALALRLEQQFAAADDQERTMPSRKKRYANIDNRTSLATHRDKMRWIRIWYTTKMPPDPHQIVRSRPPPVPPAVPLTTGTSANGMTASNTPVSSVSSAAVPQQQPLPFPFPGTETSTDLLQQQQPQNNMMDVDTDTTGSRNSANSNDRQQVVLPDGLTVPLDEFDSTFWKAIFDLDSNTWEPTMV</sequence>
<evidence type="ECO:0000256" key="6">
    <source>
        <dbReference type="SAM" id="MobiDB-lite"/>
    </source>
</evidence>
<dbReference type="EMBL" id="CAWUHC010000012">
    <property type="protein sequence ID" value="CAK7214367.1"/>
    <property type="molecule type" value="Genomic_DNA"/>
</dbReference>
<evidence type="ECO:0000313" key="7">
    <source>
        <dbReference type="EMBL" id="CAK7214367.1"/>
    </source>
</evidence>
<evidence type="ECO:0000313" key="8">
    <source>
        <dbReference type="Proteomes" id="UP001642406"/>
    </source>
</evidence>
<comment type="caution">
    <text evidence="7">The sequence shown here is derived from an EMBL/GenBank/DDBJ whole genome shotgun (WGS) entry which is preliminary data.</text>
</comment>
<accession>A0ABP0B4G5</accession>